<name>A0A426YG21_ENSVE</name>
<gene>
    <name evidence="1" type="ORF">B296_00007834</name>
</gene>
<reference evidence="1 2" key="1">
    <citation type="journal article" date="2014" name="Agronomy (Basel)">
        <title>A Draft Genome Sequence for Ensete ventricosum, the Drought-Tolerant Tree Against Hunger.</title>
        <authorList>
            <person name="Harrison J."/>
            <person name="Moore K.A."/>
            <person name="Paszkiewicz K."/>
            <person name="Jones T."/>
            <person name="Grant M."/>
            <person name="Ambacheew D."/>
            <person name="Muzemil S."/>
            <person name="Studholme D.J."/>
        </authorList>
    </citation>
    <scope>NUCLEOTIDE SEQUENCE [LARGE SCALE GENOMIC DNA]</scope>
</reference>
<dbReference type="EMBL" id="AMZH03012606">
    <property type="protein sequence ID" value="RRT50712.1"/>
    <property type="molecule type" value="Genomic_DNA"/>
</dbReference>
<evidence type="ECO:0000313" key="2">
    <source>
        <dbReference type="Proteomes" id="UP000287651"/>
    </source>
</evidence>
<dbReference type="Proteomes" id="UP000287651">
    <property type="component" value="Unassembled WGS sequence"/>
</dbReference>
<organism evidence="1 2">
    <name type="scientific">Ensete ventricosum</name>
    <name type="common">Abyssinian banana</name>
    <name type="synonym">Musa ensete</name>
    <dbReference type="NCBI Taxonomy" id="4639"/>
    <lineage>
        <taxon>Eukaryota</taxon>
        <taxon>Viridiplantae</taxon>
        <taxon>Streptophyta</taxon>
        <taxon>Embryophyta</taxon>
        <taxon>Tracheophyta</taxon>
        <taxon>Spermatophyta</taxon>
        <taxon>Magnoliopsida</taxon>
        <taxon>Liliopsida</taxon>
        <taxon>Zingiberales</taxon>
        <taxon>Musaceae</taxon>
        <taxon>Ensete</taxon>
    </lineage>
</organism>
<proteinExistence type="predicted"/>
<evidence type="ECO:0000313" key="1">
    <source>
        <dbReference type="EMBL" id="RRT50712.1"/>
    </source>
</evidence>
<accession>A0A426YG21</accession>
<sequence length="68" mass="7311">MTPTCAAAPAIGAIANDVQHRRYAGVVASGAQHRHCAVTTTASWKGARGFRVSFFRNGCFCHSDLEKF</sequence>
<comment type="caution">
    <text evidence="1">The sequence shown here is derived from an EMBL/GenBank/DDBJ whole genome shotgun (WGS) entry which is preliminary data.</text>
</comment>
<protein>
    <submittedName>
        <fullName evidence="1">Uncharacterized protein</fullName>
    </submittedName>
</protein>
<dbReference type="AlphaFoldDB" id="A0A426YG21"/>